<dbReference type="GO" id="GO:0006935">
    <property type="term" value="P:chemotaxis"/>
    <property type="evidence" value="ECO:0007669"/>
    <property type="project" value="InterPro"/>
</dbReference>
<dbReference type="Pfam" id="PF00015">
    <property type="entry name" value="MCPsignal"/>
    <property type="match status" value="1"/>
</dbReference>
<keyword evidence="7" id="KW-1133">Transmembrane helix</keyword>
<evidence type="ECO:0000259" key="9">
    <source>
        <dbReference type="PROSITE" id="PS50885"/>
    </source>
</evidence>
<evidence type="ECO:0000256" key="3">
    <source>
        <dbReference type="ARBA" id="ARBA00023224"/>
    </source>
</evidence>
<sequence length="563" mass="61527">MLEKLHRINVKYTLAFIGVAVALVIVVIADALLVGSVRQRMTEFSGAFNPAVSAVLNADRDLYQARVAEFAVLDEEPGSDAAEAHYADYRENAEQAYDRMHDFMSHLDAYPDVMQGLDDYETRFDNWRSASEAVFERHRDGDVGAAQAQLMGESQATFGALRDLYDIAGQNADASGERLEADTIATVRVQQRWVFGFVGLVFITALAIALVGPNLMSRALRQVSGRIRDITEGEGDLTARIHSQRKDEIGELATEFDAFIARMDRSFSAVSRSAQSVRVASREIATGSEDLASRTEQQASALQQTASSMEEMSSIVRQNSESASSADTLSTQAADQAESGTREVRRTVELMRELEANSRQVAEIVEVIDGIAFQTNILALNASVEAARAGEHGRGFAVVAEEVRKLSTRTTESSQQIRTMIEGITQRIAQGAEQAVRSGEGIEETVEAIRRVSGLMNEISAAVKEQESGIDQVSTAVNQMDSATQQNVSLVEETSVSAASLREEAERLTTLVQAFRLSEGHDERDPTPHTARAARPQRQDAARPAKPRQLSHAAQAEGEWQAF</sequence>
<protein>
    <submittedName>
        <fullName evidence="10">Methyl-accepting chemotaxis sensory transducer</fullName>
    </submittedName>
</protein>
<evidence type="ECO:0000313" key="10">
    <source>
        <dbReference type="EMBL" id="SDI74294.1"/>
    </source>
</evidence>
<dbReference type="Pfam" id="PF00672">
    <property type="entry name" value="HAMP"/>
    <property type="match status" value="1"/>
</dbReference>
<keyword evidence="7" id="KW-0472">Membrane</keyword>
<dbReference type="STRING" id="376427.SAMN04487954_101202"/>
<comment type="subcellular location">
    <subcellularLocation>
        <location evidence="1">Membrane</location>
    </subcellularLocation>
</comment>
<evidence type="ECO:0000256" key="7">
    <source>
        <dbReference type="SAM" id="Phobius"/>
    </source>
</evidence>
<proteinExistence type="inferred from homology"/>
<evidence type="ECO:0000256" key="6">
    <source>
        <dbReference type="SAM" id="MobiDB-lite"/>
    </source>
</evidence>
<dbReference type="Gene3D" id="1.10.287.950">
    <property type="entry name" value="Methyl-accepting chemotaxis protein"/>
    <property type="match status" value="1"/>
</dbReference>
<feature type="region of interest" description="Disordered" evidence="6">
    <location>
        <begin position="516"/>
        <end position="563"/>
    </location>
</feature>
<feature type="region of interest" description="Disordered" evidence="6">
    <location>
        <begin position="288"/>
        <end position="342"/>
    </location>
</feature>
<dbReference type="InterPro" id="IPR003660">
    <property type="entry name" value="HAMP_dom"/>
</dbReference>
<dbReference type="EMBL" id="FNES01000001">
    <property type="protein sequence ID" value="SDI74294.1"/>
    <property type="molecule type" value="Genomic_DNA"/>
</dbReference>
<dbReference type="SUPFAM" id="SSF58104">
    <property type="entry name" value="Methyl-accepting chemotaxis protein (MCP) signaling domain"/>
    <property type="match status" value="1"/>
</dbReference>
<dbReference type="OrthoDB" id="2489132at2"/>
<dbReference type="GO" id="GO:0004888">
    <property type="term" value="F:transmembrane signaling receptor activity"/>
    <property type="evidence" value="ECO:0007669"/>
    <property type="project" value="InterPro"/>
</dbReference>
<dbReference type="SMART" id="SM00304">
    <property type="entry name" value="HAMP"/>
    <property type="match status" value="1"/>
</dbReference>
<dbReference type="PROSITE" id="PS50111">
    <property type="entry name" value="CHEMOTAXIS_TRANSDUC_2"/>
    <property type="match status" value="1"/>
</dbReference>
<accession>A0A1G8N282</accession>
<dbReference type="RefSeq" id="WP_089682178.1">
    <property type="nucleotide sequence ID" value="NZ_FNES01000001.1"/>
</dbReference>
<feature type="transmembrane region" description="Helical" evidence="7">
    <location>
        <begin position="193"/>
        <end position="212"/>
    </location>
</feature>
<feature type="domain" description="HAMP" evidence="9">
    <location>
        <begin position="214"/>
        <end position="268"/>
    </location>
</feature>
<organism evidence="10 11">
    <name type="scientific">Billgrantia gudaonensis</name>
    <dbReference type="NCBI Taxonomy" id="376427"/>
    <lineage>
        <taxon>Bacteria</taxon>
        <taxon>Pseudomonadati</taxon>
        <taxon>Pseudomonadota</taxon>
        <taxon>Gammaproteobacteria</taxon>
        <taxon>Oceanospirillales</taxon>
        <taxon>Halomonadaceae</taxon>
        <taxon>Billgrantia</taxon>
    </lineage>
</organism>
<dbReference type="Proteomes" id="UP000198525">
    <property type="component" value="Unassembled WGS sequence"/>
</dbReference>
<evidence type="ECO:0000313" key="11">
    <source>
        <dbReference type="Proteomes" id="UP000198525"/>
    </source>
</evidence>
<feature type="domain" description="Methyl-accepting transducer" evidence="8">
    <location>
        <begin position="273"/>
        <end position="502"/>
    </location>
</feature>
<dbReference type="GO" id="GO:0005886">
    <property type="term" value="C:plasma membrane"/>
    <property type="evidence" value="ECO:0007669"/>
    <property type="project" value="TreeGrafter"/>
</dbReference>
<evidence type="ECO:0000256" key="2">
    <source>
        <dbReference type="ARBA" id="ARBA00022481"/>
    </source>
</evidence>
<dbReference type="PANTHER" id="PTHR43531">
    <property type="entry name" value="PROTEIN ICFG"/>
    <property type="match status" value="1"/>
</dbReference>
<evidence type="ECO:0000256" key="4">
    <source>
        <dbReference type="ARBA" id="ARBA00029447"/>
    </source>
</evidence>
<dbReference type="GO" id="GO:0007165">
    <property type="term" value="P:signal transduction"/>
    <property type="evidence" value="ECO:0007669"/>
    <property type="project" value="UniProtKB-KW"/>
</dbReference>
<dbReference type="PANTHER" id="PTHR43531:SF14">
    <property type="entry name" value="METHYL-ACCEPTING CHEMOTAXIS PROTEIN I-RELATED"/>
    <property type="match status" value="1"/>
</dbReference>
<feature type="transmembrane region" description="Helical" evidence="7">
    <location>
        <begin position="12"/>
        <end position="34"/>
    </location>
</feature>
<feature type="compositionally biased region" description="Basic and acidic residues" evidence="6">
    <location>
        <begin position="518"/>
        <end position="527"/>
    </location>
</feature>
<reference evidence="10 11" key="1">
    <citation type="submission" date="2016-10" db="EMBL/GenBank/DDBJ databases">
        <authorList>
            <person name="de Groot N.N."/>
        </authorList>
    </citation>
    <scope>NUCLEOTIDE SEQUENCE [LARGE SCALE GENOMIC DNA]</scope>
    <source>
        <strain evidence="10 11">CGMCC 1.6133</strain>
    </source>
</reference>
<gene>
    <name evidence="10" type="ORF">SAMN04487954_101202</name>
</gene>
<dbReference type="InterPro" id="IPR004090">
    <property type="entry name" value="Chemotax_Me-accpt_rcpt"/>
</dbReference>
<feature type="compositionally biased region" description="Low complexity" evidence="6">
    <location>
        <begin position="297"/>
        <end position="308"/>
    </location>
</feature>
<dbReference type="SMART" id="SM00283">
    <property type="entry name" value="MA"/>
    <property type="match status" value="1"/>
</dbReference>
<dbReference type="FunFam" id="1.10.287.950:FF:000001">
    <property type="entry name" value="Methyl-accepting chemotaxis sensory transducer"/>
    <property type="match status" value="1"/>
</dbReference>
<keyword evidence="2" id="KW-0488">Methylation</keyword>
<keyword evidence="7" id="KW-0812">Transmembrane</keyword>
<keyword evidence="3 5" id="KW-0807">Transducer</keyword>
<name>A0A1G8N282_9GAMM</name>
<dbReference type="AlphaFoldDB" id="A0A1G8N282"/>
<evidence type="ECO:0000256" key="5">
    <source>
        <dbReference type="PROSITE-ProRule" id="PRU00284"/>
    </source>
</evidence>
<dbReference type="CDD" id="cd06225">
    <property type="entry name" value="HAMP"/>
    <property type="match status" value="1"/>
</dbReference>
<keyword evidence="11" id="KW-1185">Reference proteome</keyword>
<dbReference type="PROSITE" id="PS50885">
    <property type="entry name" value="HAMP"/>
    <property type="match status" value="1"/>
</dbReference>
<dbReference type="CDD" id="cd11386">
    <property type="entry name" value="MCP_signal"/>
    <property type="match status" value="1"/>
</dbReference>
<feature type="compositionally biased region" description="Polar residues" evidence="6">
    <location>
        <begin position="315"/>
        <end position="334"/>
    </location>
</feature>
<comment type="similarity">
    <text evidence="4">Belongs to the methyl-accepting chemotaxis (MCP) protein family.</text>
</comment>
<evidence type="ECO:0000259" key="8">
    <source>
        <dbReference type="PROSITE" id="PS50111"/>
    </source>
</evidence>
<evidence type="ECO:0000256" key="1">
    <source>
        <dbReference type="ARBA" id="ARBA00004370"/>
    </source>
</evidence>
<dbReference type="InterPro" id="IPR004089">
    <property type="entry name" value="MCPsignal_dom"/>
</dbReference>
<dbReference type="PRINTS" id="PR00260">
    <property type="entry name" value="CHEMTRNSDUCR"/>
</dbReference>
<dbReference type="InterPro" id="IPR051310">
    <property type="entry name" value="MCP_chemotaxis"/>
</dbReference>